<sequence length="66" mass="6816">MACKTLGSCSNALEGSAIASHADPETGKLTITQTVTKDGKDKVVTASADWDESTEVYVEAPVISVS</sequence>
<gene>
    <name evidence="1" type="ORF">NUW58_g8755</name>
</gene>
<keyword evidence="2" id="KW-1185">Reference proteome</keyword>
<protein>
    <submittedName>
        <fullName evidence="1">Uncharacterized protein</fullName>
    </submittedName>
</protein>
<name>A0ACC1N4C2_9PEZI</name>
<accession>A0ACC1N4C2</accession>
<reference evidence="1" key="1">
    <citation type="submission" date="2022-10" db="EMBL/GenBank/DDBJ databases">
        <title>Genome Sequence of Xylaria curta.</title>
        <authorList>
            <person name="Buettner E."/>
        </authorList>
    </citation>
    <scope>NUCLEOTIDE SEQUENCE</scope>
    <source>
        <strain evidence="1">Babe10</strain>
    </source>
</reference>
<evidence type="ECO:0000313" key="2">
    <source>
        <dbReference type="Proteomes" id="UP001143856"/>
    </source>
</evidence>
<dbReference type="EMBL" id="JAPDGR010002805">
    <property type="protein sequence ID" value="KAJ2974130.1"/>
    <property type="molecule type" value="Genomic_DNA"/>
</dbReference>
<evidence type="ECO:0000313" key="1">
    <source>
        <dbReference type="EMBL" id="KAJ2974130.1"/>
    </source>
</evidence>
<comment type="caution">
    <text evidence="1">The sequence shown here is derived from an EMBL/GenBank/DDBJ whole genome shotgun (WGS) entry which is preliminary data.</text>
</comment>
<proteinExistence type="predicted"/>
<organism evidence="1 2">
    <name type="scientific">Xylaria curta</name>
    <dbReference type="NCBI Taxonomy" id="42375"/>
    <lineage>
        <taxon>Eukaryota</taxon>
        <taxon>Fungi</taxon>
        <taxon>Dikarya</taxon>
        <taxon>Ascomycota</taxon>
        <taxon>Pezizomycotina</taxon>
        <taxon>Sordariomycetes</taxon>
        <taxon>Xylariomycetidae</taxon>
        <taxon>Xylariales</taxon>
        <taxon>Xylariaceae</taxon>
        <taxon>Xylaria</taxon>
    </lineage>
</organism>
<dbReference type="Proteomes" id="UP001143856">
    <property type="component" value="Unassembled WGS sequence"/>
</dbReference>